<name>A0ABP4IVI9_9ACTN</name>
<keyword evidence="2" id="KW-1185">Reference proteome</keyword>
<proteinExistence type="predicted"/>
<organism evidence="1 2">
    <name type="scientific">Kitasatospora putterlickiae</name>
    <dbReference type="NCBI Taxonomy" id="221725"/>
    <lineage>
        <taxon>Bacteria</taxon>
        <taxon>Bacillati</taxon>
        <taxon>Actinomycetota</taxon>
        <taxon>Actinomycetes</taxon>
        <taxon>Kitasatosporales</taxon>
        <taxon>Streptomycetaceae</taxon>
        <taxon>Kitasatospora</taxon>
    </lineage>
</organism>
<comment type="caution">
    <text evidence="1">The sequence shown here is derived from an EMBL/GenBank/DDBJ whole genome shotgun (WGS) entry which is preliminary data.</text>
</comment>
<evidence type="ECO:0000313" key="1">
    <source>
        <dbReference type="EMBL" id="GAA1399918.1"/>
    </source>
</evidence>
<evidence type="ECO:0000313" key="2">
    <source>
        <dbReference type="Proteomes" id="UP001499863"/>
    </source>
</evidence>
<dbReference type="Proteomes" id="UP001499863">
    <property type="component" value="Unassembled WGS sequence"/>
</dbReference>
<evidence type="ECO:0008006" key="3">
    <source>
        <dbReference type="Google" id="ProtNLM"/>
    </source>
</evidence>
<sequence>MGTLSRRELAALVEEATVDTYDEHERVSALFTAVEENLAVPFSTSVLGVEVTVRGIDLSPDGRIVALCARGAFRQTIGLLDLPLPAPAPDGAEWVEAYRYYAAQ</sequence>
<dbReference type="EMBL" id="BAAAKJ010000220">
    <property type="protein sequence ID" value="GAA1399918.1"/>
    <property type="molecule type" value="Genomic_DNA"/>
</dbReference>
<accession>A0ABP4IVI9</accession>
<protein>
    <recommendedName>
        <fullName evidence="3">Calcium binding protein</fullName>
    </recommendedName>
</protein>
<gene>
    <name evidence="1" type="ORF">GCM10009639_40270</name>
</gene>
<reference evidence="2" key="1">
    <citation type="journal article" date="2019" name="Int. J. Syst. Evol. Microbiol.">
        <title>The Global Catalogue of Microorganisms (GCM) 10K type strain sequencing project: providing services to taxonomists for standard genome sequencing and annotation.</title>
        <authorList>
            <consortium name="The Broad Institute Genomics Platform"/>
            <consortium name="The Broad Institute Genome Sequencing Center for Infectious Disease"/>
            <person name="Wu L."/>
            <person name="Ma J."/>
        </authorList>
    </citation>
    <scope>NUCLEOTIDE SEQUENCE [LARGE SCALE GENOMIC DNA]</scope>
    <source>
        <strain evidence="2">JCM 12393</strain>
    </source>
</reference>
<dbReference type="RefSeq" id="WP_344337837.1">
    <property type="nucleotide sequence ID" value="NZ_BAAAKJ010000220.1"/>
</dbReference>